<dbReference type="InterPro" id="IPR019557">
    <property type="entry name" value="AminoTfrase-like_pln_mobile"/>
</dbReference>
<keyword evidence="3" id="KW-1185">Reference proteome</keyword>
<evidence type="ECO:0000313" key="2">
    <source>
        <dbReference type="EMBL" id="RYR08291.1"/>
    </source>
</evidence>
<evidence type="ECO:0000259" key="1">
    <source>
        <dbReference type="Pfam" id="PF10536"/>
    </source>
</evidence>
<sequence length="117" mass="13626">MITLEDVAMIFGLQTDGLPVTESIDHNTSGLENECITQFGSAHRLNGHRRSRINKLTWFRALKRRQHLTDQVNKKIYVKCHTVCLFVTTLFGDKSEIIVHWKYLSLLHDFSQIHKFS</sequence>
<protein>
    <recommendedName>
        <fullName evidence="1">Aminotransferase-like plant mobile domain-containing protein</fullName>
    </recommendedName>
</protein>
<name>A0A444Z278_ARAHY</name>
<organism evidence="2 3">
    <name type="scientific">Arachis hypogaea</name>
    <name type="common">Peanut</name>
    <dbReference type="NCBI Taxonomy" id="3818"/>
    <lineage>
        <taxon>Eukaryota</taxon>
        <taxon>Viridiplantae</taxon>
        <taxon>Streptophyta</taxon>
        <taxon>Embryophyta</taxon>
        <taxon>Tracheophyta</taxon>
        <taxon>Spermatophyta</taxon>
        <taxon>Magnoliopsida</taxon>
        <taxon>eudicotyledons</taxon>
        <taxon>Gunneridae</taxon>
        <taxon>Pentapetalae</taxon>
        <taxon>rosids</taxon>
        <taxon>fabids</taxon>
        <taxon>Fabales</taxon>
        <taxon>Fabaceae</taxon>
        <taxon>Papilionoideae</taxon>
        <taxon>50 kb inversion clade</taxon>
        <taxon>dalbergioids sensu lato</taxon>
        <taxon>Dalbergieae</taxon>
        <taxon>Pterocarpus clade</taxon>
        <taxon>Arachis</taxon>
    </lineage>
</organism>
<proteinExistence type="predicted"/>
<accession>A0A444Z278</accession>
<reference evidence="2 3" key="1">
    <citation type="submission" date="2019-01" db="EMBL/GenBank/DDBJ databases">
        <title>Sequencing of cultivated peanut Arachis hypogaea provides insights into genome evolution and oil improvement.</title>
        <authorList>
            <person name="Chen X."/>
        </authorList>
    </citation>
    <scope>NUCLEOTIDE SEQUENCE [LARGE SCALE GENOMIC DNA]</scope>
    <source>
        <strain evidence="3">cv. Fuhuasheng</strain>
        <tissue evidence="2">Leaves</tissue>
    </source>
</reference>
<dbReference type="Proteomes" id="UP000289738">
    <property type="component" value="Chromosome B05"/>
</dbReference>
<dbReference type="EMBL" id="SDMP01000015">
    <property type="protein sequence ID" value="RYR08291.1"/>
    <property type="molecule type" value="Genomic_DNA"/>
</dbReference>
<comment type="caution">
    <text evidence="2">The sequence shown here is derived from an EMBL/GenBank/DDBJ whole genome shotgun (WGS) entry which is preliminary data.</text>
</comment>
<gene>
    <name evidence="2" type="ORF">Ahy_B05g075893</name>
</gene>
<feature type="domain" description="Aminotransferase-like plant mobile" evidence="1">
    <location>
        <begin position="2"/>
        <end position="116"/>
    </location>
</feature>
<evidence type="ECO:0000313" key="3">
    <source>
        <dbReference type="Proteomes" id="UP000289738"/>
    </source>
</evidence>
<dbReference type="Pfam" id="PF10536">
    <property type="entry name" value="PMD"/>
    <property type="match status" value="1"/>
</dbReference>
<dbReference type="AlphaFoldDB" id="A0A444Z278"/>